<feature type="domain" description="Carboxylesterase type B" evidence="7">
    <location>
        <begin position="134"/>
        <end position="648"/>
    </location>
</feature>
<evidence type="ECO:0000256" key="5">
    <source>
        <dbReference type="ARBA" id="ARBA00023180"/>
    </source>
</evidence>
<dbReference type="EnsemblMetazoa" id="GPAI025574-RA">
    <property type="protein sequence ID" value="GPAI025574-PA"/>
    <property type="gene ID" value="GPAI025574"/>
</dbReference>
<keyword evidence="9" id="KW-1185">Reference proteome</keyword>
<dbReference type="EC" id="3.1.1.-" evidence="6"/>
<dbReference type="AlphaFoldDB" id="A0A1A9ZUL0"/>
<evidence type="ECO:0000313" key="9">
    <source>
        <dbReference type="Proteomes" id="UP000092445"/>
    </source>
</evidence>
<dbReference type="SUPFAM" id="SSF53474">
    <property type="entry name" value="alpha/beta-Hydrolases"/>
    <property type="match status" value="1"/>
</dbReference>
<dbReference type="Pfam" id="PF00135">
    <property type="entry name" value="COesterase"/>
    <property type="match status" value="1"/>
</dbReference>
<name>A0A1A9ZUL0_GLOPL</name>
<dbReference type="GO" id="GO:0052689">
    <property type="term" value="F:carboxylic ester hydrolase activity"/>
    <property type="evidence" value="ECO:0007669"/>
    <property type="project" value="UniProtKB-KW"/>
</dbReference>
<keyword evidence="5" id="KW-0325">Glycoprotein</keyword>
<reference evidence="8" key="2">
    <citation type="submission" date="2020-05" db="UniProtKB">
        <authorList>
            <consortium name="EnsemblMetazoa"/>
        </authorList>
    </citation>
    <scope>IDENTIFICATION</scope>
    <source>
        <strain evidence="8">IAEA</strain>
    </source>
</reference>
<keyword evidence="2" id="KW-0719">Serine esterase</keyword>
<evidence type="ECO:0000256" key="4">
    <source>
        <dbReference type="ARBA" id="ARBA00023157"/>
    </source>
</evidence>
<evidence type="ECO:0000256" key="6">
    <source>
        <dbReference type="RuleBase" id="RU361235"/>
    </source>
</evidence>
<evidence type="ECO:0000256" key="3">
    <source>
        <dbReference type="ARBA" id="ARBA00022801"/>
    </source>
</evidence>
<dbReference type="Gene3D" id="3.40.50.1820">
    <property type="entry name" value="alpha/beta hydrolase"/>
    <property type="match status" value="1"/>
</dbReference>
<dbReference type="InterPro" id="IPR019826">
    <property type="entry name" value="Carboxylesterase_B_AS"/>
</dbReference>
<proteinExistence type="inferred from homology"/>
<dbReference type="STRING" id="7398.A0A1A9ZUL0"/>
<evidence type="ECO:0000256" key="2">
    <source>
        <dbReference type="ARBA" id="ARBA00022487"/>
    </source>
</evidence>
<keyword evidence="4" id="KW-1015">Disulfide bond</keyword>
<dbReference type="InterPro" id="IPR002018">
    <property type="entry name" value="CarbesteraseB"/>
</dbReference>
<evidence type="ECO:0000256" key="1">
    <source>
        <dbReference type="ARBA" id="ARBA00005964"/>
    </source>
</evidence>
<evidence type="ECO:0000313" key="8">
    <source>
        <dbReference type="EnsemblMetazoa" id="GPAI025574-PA"/>
    </source>
</evidence>
<evidence type="ECO:0000259" key="7">
    <source>
        <dbReference type="Pfam" id="PF00135"/>
    </source>
</evidence>
<organism evidence="8 9">
    <name type="scientific">Glossina pallidipes</name>
    <name type="common">Tsetse fly</name>
    <dbReference type="NCBI Taxonomy" id="7398"/>
    <lineage>
        <taxon>Eukaryota</taxon>
        <taxon>Metazoa</taxon>
        <taxon>Ecdysozoa</taxon>
        <taxon>Arthropoda</taxon>
        <taxon>Hexapoda</taxon>
        <taxon>Insecta</taxon>
        <taxon>Pterygota</taxon>
        <taxon>Neoptera</taxon>
        <taxon>Endopterygota</taxon>
        <taxon>Diptera</taxon>
        <taxon>Brachycera</taxon>
        <taxon>Muscomorpha</taxon>
        <taxon>Hippoboscoidea</taxon>
        <taxon>Glossinidae</taxon>
        <taxon>Glossina</taxon>
    </lineage>
</organism>
<keyword evidence="3 6" id="KW-0378">Hydrolase</keyword>
<accession>A0A1A9ZUL0</accession>
<reference evidence="9" key="1">
    <citation type="submission" date="2014-03" db="EMBL/GenBank/DDBJ databases">
        <authorList>
            <person name="Aksoy S."/>
            <person name="Warren W."/>
            <person name="Wilson R.K."/>
        </authorList>
    </citation>
    <scope>NUCLEOTIDE SEQUENCE [LARGE SCALE GENOMIC DNA]</scope>
    <source>
        <strain evidence="9">IAEA</strain>
    </source>
</reference>
<dbReference type="PROSITE" id="PS00122">
    <property type="entry name" value="CARBOXYLESTERASE_B_1"/>
    <property type="match status" value="1"/>
</dbReference>
<comment type="similarity">
    <text evidence="1 6">Belongs to the type-B carboxylesterase/lipase family.</text>
</comment>
<dbReference type="PANTHER" id="PTHR43142">
    <property type="entry name" value="CARBOXYLIC ESTER HYDROLASE"/>
    <property type="match status" value="1"/>
</dbReference>
<sequence length="673" mass="76857">MNGRLFKGPIEAIIEVMLEVMTDATIEQTIARPTAGMMQTIIETTIKVKVNLEPFPFYLNMSDIMTWILINNLKSRDLFVDKRPFSMKMMTSRLLNSAALRIFQFNVCSLVKHIKASKTLVNRYYSNGGKDYVILELPQGRIRGYKAQALYGDCYYSFEGIPYAEPPLGSLRFLSPVPVKKWSGLKDCLDFANKPLQKNEWGLIEGSEDCLYLNVFTKNIHPLKRLPVIIWIPGGGFVAGGCPKEYIYGPDYFMMEEVILVTFNYRLSVFGFLSLCDPAAKVPGNAGLKDQVLALKWVWANIELFGGDERNICICGDSAGAASVHYMLSTEHTYNVFQKAICQSGSFLNNWTVGYHNIEMSYNLACRKGYKGPRENDVLILKFLQSVPAEKLIDIDDLDMMARYKGYLFAFLPSIEPYECEDTITSKPVWEVVKNAWGNKVPLIVGGCSFEGLCVYPTLKKLPDFLDHIIENPVKLLPSDIPMDCEEKKHAERCEELAKTLTKVHFANKLVGRENIVPILDYFSYRLFWHGLHRFVLARMKYATKTPTYQYIFDFDSKDFNHHRDLYCGGDITEGVANSDDLSYLFYSFYSGRRLGEKSIELLTIKRMVKIWATFAKTSNPNCEYISNWEDVGSAGENKWLNIGSQLQFVDVPTKILEKFQVWDNLYGKCLIL</sequence>
<dbReference type="PANTHER" id="PTHR43142:SF1">
    <property type="entry name" value="CARBOXYLIC ESTER HYDROLASE"/>
    <property type="match status" value="1"/>
</dbReference>
<dbReference type="InterPro" id="IPR029058">
    <property type="entry name" value="AB_hydrolase_fold"/>
</dbReference>
<protein>
    <recommendedName>
        <fullName evidence="6">Carboxylic ester hydrolase</fullName>
        <ecNumber evidence="6">3.1.1.-</ecNumber>
    </recommendedName>
</protein>
<dbReference type="Proteomes" id="UP000092445">
    <property type="component" value="Unassembled WGS sequence"/>
</dbReference>
<dbReference type="VEuPathDB" id="VectorBase:GPAI025574"/>